<accession>A0A8S1YBA1</accession>
<organism evidence="2 3">
    <name type="scientific">Paramecium octaurelia</name>
    <dbReference type="NCBI Taxonomy" id="43137"/>
    <lineage>
        <taxon>Eukaryota</taxon>
        <taxon>Sar</taxon>
        <taxon>Alveolata</taxon>
        <taxon>Ciliophora</taxon>
        <taxon>Intramacronucleata</taxon>
        <taxon>Oligohymenophorea</taxon>
        <taxon>Peniculida</taxon>
        <taxon>Parameciidae</taxon>
        <taxon>Paramecium</taxon>
    </lineage>
</organism>
<dbReference type="AlphaFoldDB" id="A0A8S1YBA1"/>
<comment type="caution">
    <text evidence="2">The sequence shown here is derived from an EMBL/GenBank/DDBJ whole genome shotgun (WGS) entry which is preliminary data.</text>
</comment>
<reference evidence="2" key="1">
    <citation type="submission" date="2021-01" db="EMBL/GenBank/DDBJ databases">
        <authorList>
            <consortium name="Genoscope - CEA"/>
            <person name="William W."/>
        </authorList>
    </citation>
    <scope>NUCLEOTIDE SEQUENCE</scope>
</reference>
<keyword evidence="3" id="KW-1185">Reference proteome</keyword>
<protein>
    <submittedName>
        <fullName evidence="2">Uncharacterized protein</fullName>
    </submittedName>
</protein>
<dbReference type="Proteomes" id="UP000683925">
    <property type="component" value="Unassembled WGS sequence"/>
</dbReference>
<evidence type="ECO:0000313" key="3">
    <source>
        <dbReference type="Proteomes" id="UP000683925"/>
    </source>
</evidence>
<feature type="coiled-coil region" evidence="1">
    <location>
        <begin position="120"/>
        <end position="207"/>
    </location>
</feature>
<name>A0A8S1YBA1_PAROT</name>
<evidence type="ECO:0000313" key="2">
    <source>
        <dbReference type="EMBL" id="CAD8209112.1"/>
    </source>
</evidence>
<dbReference type="EMBL" id="CAJJDP010000148">
    <property type="protein sequence ID" value="CAD8209112.1"/>
    <property type="molecule type" value="Genomic_DNA"/>
</dbReference>
<gene>
    <name evidence="2" type="ORF">POCTA_138.1.T1460052</name>
</gene>
<evidence type="ECO:0000256" key="1">
    <source>
        <dbReference type="SAM" id="Coils"/>
    </source>
</evidence>
<sequence>MKSLSVSKYYNNNSLLTPDKRLSRQTTQSTQKKDALSVQSYFSEQSQLKSEASKKEIIRLIKSTVDSIDKNIGMRELNIILTKLLAGLSSCINEQDMSLILIQLIQSIKQIIQNNQTNEKQVYDQERAQLLIRLQQLEQQSKENQLKFENKLKEYEIQHRVLQYQDELNQMKKNQGNKDSLNDRNKLKDQIKEMQQKMLTLSEKERKLIQLVKAVKSRGIDVEKIYKNLNVYSSKNSKRTSKQSNSEVEDISFTESNLADMSQLDYSVGNIKRHAKFVID</sequence>
<dbReference type="OrthoDB" id="10275420at2759"/>
<proteinExistence type="predicted"/>
<keyword evidence="1" id="KW-0175">Coiled coil</keyword>
<dbReference type="OMA" id="CINEQDM"/>